<sequence>MEKDLVDLSLDDKEDEILQVQGQMGSVDVDTKFCLIQIHEVSLRFHNEALARQLGDFLGKFVEYDNASLRRGFRN</sequence>
<comment type="caution">
    <text evidence="1">The sequence shown here is derived from an EMBL/GenBank/DDBJ whole genome shotgun (WGS) entry which is preliminary data.</text>
</comment>
<reference evidence="1 2" key="1">
    <citation type="journal article" date="2021" name="Plant Biotechnol. J.">
        <title>Multi-omics assisted identification of the key and species-specific regulatory components of drought-tolerant mechanisms in Gossypium stocksii.</title>
        <authorList>
            <person name="Yu D."/>
            <person name="Ke L."/>
            <person name="Zhang D."/>
            <person name="Wu Y."/>
            <person name="Sun Y."/>
            <person name="Mei J."/>
            <person name="Sun J."/>
            <person name="Sun Y."/>
        </authorList>
    </citation>
    <scope>NUCLEOTIDE SEQUENCE [LARGE SCALE GENOMIC DNA]</scope>
    <source>
        <strain evidence="2">cv. E1</strain>
        <tissue evidence="1">Leaf</tissue>
    </source>
</reference>
<evidence type="ECO:0000313" key="2">
    <source>
        <dbReference type="Proteomes" id="UP000828251"/>
    </source>
</evidence>
<gene>
    <name evidence="1" type="ORF">J1N35_001948</name>
</gene>
<protein>
    <submittedName>
        <fullName evidence="1">Uncharacterized protein</fullName>
    </submittedName>
</protein>
<accession>A0A9D3WJN4</accession>
<evidence type="ECO:0000313" key="1">
    <source>
        <dbReference type="EMBL" id="KAH1130570.1"/>
    </source>
</evidence>
<dbReference type="OrthoDB" id="10487405at2759"/>
<proteinExistence type="predicted"/>
<dbReference type="EMBL" id="JAIQCV010000001">
    <property type="protein sequence ID" value="KAH1130570.1"/>
    <property type="molecule type" value="Genomic_DNA"/>
</dbReference>
<dbReference type="AlphaFoldDB" id="A0A9D3WJN4"/>
<keyword evidence="2" id="KW-1185">Reference proteome</keyword>
<organism evidence="1 2">
    <name type="scientific">Gossypium stocksii</name>
    <dbReference type="NCBI Taxonomy" id="47602"/>
    <lineage>
        <taxon>Eukaryota</taxon>
        <taxon>Viridiplantae</taxon>
        <taxon>Streptophyta</taxon>
        <taxon>Embryophyta</taxon>
        <taxon>Tracheophyta</taxon>
        <taxon>Spermatophyta</taxon>
        <taxon>Magnoliopsida</taxon>
        <taxon>eudicotyledons</taxon>
        <taxon>Gunneridae</taxon>
        <taxon>Pentapetalae</taxon>
        <taxon>rosids</taxon>
        <taxon>malvids</taxon>
        <taxon>Malvales</taxon>
        <taxon>Malvaceae</taxon>
        <taxon>Malvoideae</taxon>
        <taxon>Gossypium</taxon>
    </lineage>
</organism>
<dbReference type="Proteomes" id="UP000828251">
    <property type="component" value="Unassembled WGS sequence"/>
</dbReference>
<name>A0A9D3WJN4_9ROSI</name>